<dbReference type="InterPro" id="IPR003838">
    <property type="entry name" value="ABC3_permease_C"/>
</dbReference>
<proteinExistence type="inferred from homology"/>
<feature type="transmembrane region" description="Helical" evidence="7">
    <location>
        <begin position="17"/>
        <end position="38"/>
    </location>
</feature>
<feature type="transmembrane region" description="Helical" evidence="7">
    <location>
        <begin position="335"/>
        <end position="365"/>
    </location>
</feature>
<sequence>MIRHILKIIQAQFRSNLWILAELMVVFVALWIMTDYFITQYTLYHRPVGFDTDRVYQVTVSKRSVDAPQFIVYPENSEEPRQNFDRIVERIRQHPDVEAVALSMFSLPYTHSNTTYGFRKDSVELWNIRRYNISPDYFRVFDIRPAAGGSPDELAQRLVQPGLVISANLAETFFGRTNVVGEELIQGEDTLKIVAVTESVRNDEYNERLPYASFSQIEFPRDGIVPESTCIQMQITFRIRPNVETAGFEERFMKEMRHQLQAGNFWVSDVQSYNNIREQFLERTSNSSGQQVISSVMLFLLVNVFLAVIGSFWFRVNRRKEELGLRMAMGSSRIGLLRFTITESLLLLTLAALPALFICGNLVYADLVSASTADDRLLRFFEVSLITWLLLTFIIVLGVWYPAQKAAHIAPADALRAE</sequence>
<evidence type="ECO:0000256" key="6">
    <source>
        <dbReference type="ARBA" id="ARBA00038076"/>
    </source>
</evidence>
<feature type="domain" description="ABC3 transporter permease C-terminal" evidence="8">
    <location>
        <begin position="295"/>
        <end position="411"/>
    </location>
</feature>
<protein>
    <submittedName>
        <fullName evidence="10">ABC transporter permease</fullName>
    </submittedName>
</protein>
<keyword evidence="4 7" id="KW-1133">Transmembrane helix</keyword>
<evidence type="ECO:0000256" key="3">
    <source>
        <dbReference type="ARBA" id="ARBA00022692"/>
    </source>
</evidence>
<evidence type="ECO:0000256" key="4">
    <source>
        <dbReference type="ARBA" id="ARBA00022989"/>
    </source>
</evidence>
<dbReference type="RefSeq" id="WP_243325784.1">
    <property type="nucleotide sequence ID" value="NZ_JAKZMM010000033.1"/>
</dbReference>
<dbReference type="PANTHER" id="PTHR30572">
    <property type="entry name" value="MEMBRANE COMPONENT OF TRANSPORTER-RELATED"/>
    <property type="match status" value="1"/>
</dbReference>
<keyword evidence="11" id="KW-1185">Reference proteome</keyword>
<reference evidence="10 11" key="1">
    <citation type="submission" date="2022-03" db="EMBL/GenBank/DDBJ databases">
        <title>Parabacteroides sp. nov. isolated from swine feces.</title>
        <authorList>
            <person name="Bak J.E."/>
        </authorList>
    </citation>
    <scope>NUCLEOTIDE SEQUENCE [LARGE SCALE GENOMIC DNA]</scope>
    <source>
        <strain evidence="10 11">AGMB00274</strain>
    </source>
</reference>
<comment type="similarity">
    <text evidence="6">Belongs to the ABC-4 integral membrane protein family.</text>
</comment>
<keyword evidence="5 7" id="KW-0472">Membrane</keyword>
<feature type="domain" description="MacB-like periplasmic core" evidence="9">
    <location>
        <begin position="55"/>
        <end position="251"/>
    </location>
</feature>
<name>A0ABT0C3D0_9BACT</name>
<evidence type="ECO:0000313" key="11">
    <source>
        <dbReference type="Proteomes" id="UP001165444"/>
    </source>
</evidence>
<comment type="subcellular location">
    <subcellularLocation>
        <location evidence="1">Cell membrane</location>
        <topology evidence="1">Multi-pass membrane protein</topology>
    </subcellularLocation>
</comment>
<evidence type="ECO:0000256" key="2">
    <source>
        <dbReference type="ARBA" id="ARBA00022475"/>
    </source>
</evidence>
<feature type="transmembrane region" description="Helical" evidence="7">
    <location>
        <begin position="292"/>
        <end position="314"/>
    </location>
</feature>
<dbReference type="Pfam" id="PF02687">
    <property type="entry name" value="FtsX"/>
    <property type="match status" value="1"/>
</dbReference>
<accession>A0ABT0C3D0</accession>
<dbReference type="PANTHER" id="PTHR30572:SF4">
    <property type="entry name" value="ABC TRANSPORTER PERMEASE YTRF"/>
    <property type="match status" value="1"/>
</dbReference>
<dbReference type="InterPro" id="IPR050250">
    <property type="entry name" value="Macrolide_Exporter_MacB"/>
</dbReference>
<dbReference type="Pfam" id="PF12704">
    <property type="entry name" value="MacB_PCD"/>
    <property type="match status" value="1"/>
</dbReference>
<gene>
    <name evidence="10" type="ORF">MUN53_12565</name>
</gene>
<evidence type="ECO:0000256" key="1">
    <source>
        <dbReference type="ARBA" id="ARBA00004651"/>
    </source>
</evidence>
<evidence type="ECO:0000256" key="7">
    <source>
        <dbReference type="SAM" id="Phobius"/>
    </source>
</evidence>
<dbReference type="InterPro" id="IPR025857">
    <property type="entry name" value="MacB_PCD"/>
</dbReference>
<evidence type="ECO:0000313" key="10">
    <source>
        <dbReference type="EMBL" id="MCJ2381430.1"/>
    </source>
</evidence>
<evidence type="ECO:0000259" key="8">
    <source>
        <dbReference type="Pfam" id="PF02687"/>
    </source>
</evidence>
<organism evidence="10 11">
    <name type="scientific">Parabacteroides faecalis</name>
    <dbReference type="NCBI Taxonomy" id="2924040"/>
    <lineage>
        <taxon>Bacteria</taxon>
        <taxon>Pseudomonadati</taxon>
        <taxon>Bacteroidota</taxon>
        <taxon>Bacteroidia</taxon>
        <taxon>Bacteroidales</taxon>
        <taxon>Tannerellaceae</taxon>
        <taxon>Parabacteroides</taxon>
    </lineage>
</organism>
<evidence type="ECO:0000259" key="9">
    <source>
        <dbReference type="Pfam" id="PF12704"/>
    </source>
</evidence>
<evidence type="ECO:0000256" key="5">
    <source>
        <dbReference type="ARBA" id="ARBA00023136"/>
    </source>
</evidence>
<keyword evidence="3 7" id="KW-0812">Transmembrane</keyword>
<keyword evidence="2" id="KW-1003">Cell membrane</keyword>
<dbReference type="EMBL" id="JAKZMM010000033">
    <property type="protein sequence ID" value="MCJ2381430.1"/>
    <property type="molecule type" value="Genomic_DNA"/>
</dbReference>
<dbReference type="Proteomes" id="UP001165444">
    <property type="component" value="Unassembled WGS sequence"/>
</dbReference>
<feature type="transmembrane region" description="Helical" evidence="7">
    <location>
        <begin position="385"/>
        <end position="403"/>
    </location>
</feature>
<comment type="caution">
    <text evidence="10">The sequence shown here is derived from an EMBL/GenBank/DDBJ whole genome shotgun (WGS) entry which is preliminary data.</text>
</comment>